<keyword evidence="10" id="KW-1185">Reference proteome</keyword>
<keyword evidence="2" id="KW-0719">Serine esterase</keyword>
<evidence type="ECO:0000256" key="2">
    <source>
        <dbReference type="ARBA" id="ARBA00022487"/>
    </source>
</evidence>
<evidence type="ECO:0000256" key="1">
    <source>
        <dbReference type="ARBA" id="ARBA00006249"/>
    </source>
</evidence>
<gene>
    <name evidence="9" type="ORF">PQ457_11800</name>
</gene>
<keyword evidence="4" id="KW-0732">Signal</keyword>
<evidence type="ECO:0000256" key="7">
    <source>
        <dbReference type="ARBA" id="ARBA00023157"/>
    </source>
</evidence>
<evidence type="ECO:0000313" key="10">
    <source>
        <dbReference type="Proteomes" id="UP001218231"/>
    </source>
</evidence>
<keyword evidence="5 9" id="KW-0378">Hydrolase</keyword>
<dbReference type="InterPro" id="IPR011118">
    <property type="entry name" value="Tannase/feruloyl_esterase"/>
</dbReference>
<keyword evidence="3" id="KW-0479">Metal-binding</keyword>
<evidence type="ECO:0000256" key="4">
    <source>
        <dbReference type="ARBA" id="ARBA00022729"/>
    </source>
</evidence>
<name>A0ABY7TVF7_9SPHN</name>
<dbReference type="SUPFAM" id="SSF53474">
    <property type="entry name" value="alpha/beta-Hydrolases"/>
    <property type="match status" value="1"/>
</dbReference>
<dbReference type="RefSeq" id="WP_273617031.1">
    <property type="nucleotide sequence ID" value="NZ_CP117417.1"/>
</dbReference>
<dbReference type="Proteomes" id="UP001218231">
    <property type="component" value="Chromosome"/>
</dbReference>
<keyword evidence="7" id="KW-1015">Disulfide bond</keyword>
<evidence type="ECO:0000313" key="9">
    <source>
        <dbReference type="EMBL" id="WCT76617.1"/>
    </source>
</evidence>
<dbReference type="EMBL" id="CP117417">
    <property type="protein sequence ID" value="WCT76617.1"/>
    <property type="molecule type" value="Genomic_DNA"/>
</dbReference>
<evidence type="ECO:0000256" key="6">
    <source>
        <dbReference type="ARBA" id="ARBA00022837"/>
    </source>
</evidence>
<protein>
    <submittedName>
        <fullName evidence="9">Tannase/feruloyl esterase family alpha/beta hydrolase</fullName>
    </submittedName>
</protein>
<comment type="similarity">
    <text evidence="1">Belongs to the tannase family.</text>
</comment>
<dbReference type="InterPro" id="IPR029058">
    <property type="entry name" value="AB_hydrolase_fold"/>
</dbReference>
<keyword evidence="6" id="KW-0106">Calcium</keyword>
<proteinExistence type="inferred from homology"/>
<dbReference type="PANTHER" id="PTHR33938">
    <property type="entry name" value="FERULOYL ESTERASE B-RELATED"/>
    <property type="match status" value="1"/>
</dbReference>
<feature type="region of interest" description="Disordered" evidence="8">
    <location>
        <begin position="154"/>
        <end position="174"/>
    </location>
</feature>
<feature type="compositionally biased region" description="Low complexity" evidence="8">
    <location>
        <begin position="157"/>
        <end position="174"/>
    </location>
</feature>
<organism evidence="9 10">
    <name type="scientific">Novosphingobium humi</name>
    <dbReference type="NCBI Taxonomy" id="2282397"/>
    <lineage>
        <taxon>Bacteria</taxon>
        <taxon>Pseudomonadati</taxon>
        <taxon>Pseudomonadota</taxon>
        <taxon>Alphaproteobacteria</taxon>
        <taxon>Sphingomonadales</taxon>
        <taxon>Sphingomonadaceae</taxon>
        <taxon>Novosphingobium</taxon>
    </lineage>
</organism>
<reference evidence="9 10" key="1">
    <citation type="submission" date="2023-02" db="EMBL/GenBank/DDBJ databases">
        <title>Genome sequence of Novosphingobium humi KACC 19094.</title>
        <authorList>
            <person name="Kim S."/>
            <person name="Heo J."/>
            <person name="Kwon S.-W."/>
        </authorList>
    </citation>
    <scope>NUCLEOTIDE SEQUENCE [LARGE SCALE GENOMIC DNA]</scope>
    <source>
        <strain evidence="9 10">KACC 19094</strain>
    </source>
</reference>
<evidence type="ECO:0000256" key="8">
    <source>
        <dbReference type="SAM" id="MobiDB-lite"/>
    </source>
</evidence>
<dbReference type="Gene3D" id="3.40.50.1820">
    <property type="entry name" value="alpha/beta hydrolase"/>
    <property type="match status" value="1"/>
</dbReference>
<dbReference type="PANTHER" id="PTHR33938:SF15">
    <property type="entry name" value="FERULOYL ESTERASE B-RELATED"/>
    <property type="match status" value="1"/>
</dbReference>
<evidence type="ECO:0000256" key="5">
    <source>
        <dbReference type="ARBA" id="ARBA00022801"/>
    </source>
</evidence>
<accession>A0ABY7TVF7</accession>
<sequence>MHATVSLCVGGGAMAAPAPKAPALRCADLAALSIPAARLGEPSAGAKVVAARFHKAGEIKLQGLDGSATFQTPDYCEVRIDILPVDPQAPLIHSQVNLPVPWNGKKLQFGGSGYNGFLQTGVQPSRNAPIHAQLPLNRGYMTAGTDSGHQITITGPGADQRGSGASAGSAGDDPRAASARQYAFAANDEALRNFGYAAYKKTHDAAVALGVMFYGRKPVRSYYLGGSEGGREAMTMAQRYPMDYDGIIAIDPVMNWTGLQTFSNHIGGQLQAVPDGWLGAKTGLLARIVRDTCDGADGIADKVIGAPTARLAPAAKALESHRCPTGRDEGPACFSDPQLAVLRAAHRGYDFPFPLANGVTHYAGYLPGSEDLPGAWSKWEAGTTKPTAANPDDPSVSRLYQLGSVYVRHFITRDVGFNTLTYDPRHFQKRVLEVSRIMDATNPDLRAFHARGGKLILREDLADSGQGPFNSLQYRDAVARLMGQKTTDAFFAAYVATGLPHTSGGIDPGTPGAPAYGIPGRIDLLDVLEDWVERGRKPGAGLMLTLHDAAQPERVIASKPMCRYGTWPYFTGKPDEGADGTKYTCRSAH</sequence>
<evidence type="ECO:0000256" key="3">
    <source>
        <dbReference type="ARBA" id="ARBA00022723"/>
    </source>
</evidence>
<dbReference type="Pfam" id="PF07519">
    <property type="entry name" value="Tannase"/>
    <property type="match status" value="1"/>
</dbReference>
<dbReference type="GO" id="GO:0016787">
    <property type="term" value="F:hydrolase activity"/>
    <property type="evidence" value="ECO:0007669"/>
    <property type="project" value="UniProtKB-KW"/>
</dbReference>